<dbReference type="RefSeq" id="WP_113961434.1">
    <property type="nucleotide sequence ID" value="NZ_QNRR01000013.1"/>
</dbReference>
<dbReference type="GO" id="GO:0003723">
    <property type="term" value="F:RNA binding"/>
    <property type="evidence" value="ECO:0007669"/>
    <property type="project" value="UniProtKB-KW"/>
</dbReference>
<dbReference type="InterPro" id="IPR052462">
    <property type="entry name" value="SLIRP/GR-RBP-like"/>
</dbReference>
<keyword evidence="1" id="KW-0694">RNA-binding</keyword>
<evidence type="ECO:0000256" key="1">
    <source>
        <dbReference type="ARBA" id="ARBA00022884"/>
    </source>
</evidence>
<dbReference type="Proteomes" id="UP000253426">
    <property type="component" value="Unassembled WGS sequence"/>
</dbReference>
<dbReference type="Pfam" id="PF00076">
    <property type="entry name" value="RRM_1"/>
    <property type="match status" value="1"/>
</dbReference>
<dbReference type="InterPro" id="IPR012677">
    <property type="entry name" value="Nucleotide-bd_a/b_plait_sf"/>
</dbReference>
<accession>A0A366H8P9</accession>
<feature type="domain" description="RRM" evidence="3">
    <location>
        <begin position="1"/>
        <end position="79"/>
    </location>
</feature>
<dbReference type="Gene3D" id="3.30.70.330">
    <property type="match status" value="1"/>
</dbReference>
<proteinExistence type="predicted"/>
<feature type="compositionally biased region" description="Basic and acidic residues" evidence="2">
    <location>
        <begin position="73"/>
        <end position="85"/>
    </location>
</feature>
<dbReference type="CDD" id="cd21608">
    <property type="entry name" value="RRM2_NsCP33_like"/>
    <property type="match status" value="1"/>
</dbReference>
<evidence type="ECO:0000256" key="2">
    <source>
        <dbReference type="SAM" id="MobiDB-lite"/>
    </source>
</evidence>
<dbReference type="SMART" id="SM00360">
    <property type="entry name" value="RRM"/>
    <property type="match status" value="1"/>
</dbReference>
<dbReference type="InterPro" id="IPR048289">
    <property type="entry name" value="RRM2_NsCP33-like"/>
</dbReference>
<dbReference type="AlphaFoldDB" id="A0A366H8P9"/>
<dbReference type="SUPFAM" id="SSF54928">
    <property type="entry name" value="RNA-binding domain, RBD"/>
    <property type="match status" value="1"/>
</dbReference>
<dbReference type="InterPro" id="IPR035979">
    <property type="entry name" value="RBD_domain_sf"/>
</dbReference>
<evidence type="ECO:0000259" key="3">
    <source>
        <dbReference type="PROSITE" id="PS50102"/>
    </source>
</evidence>
<feature type="compositionally biased region" description="Basic and acidic residues" evidence="2">
    <location>
        <begin position="133"/>
        <end position="149"/>
    </location>
</feature>
<organism evidence="4 5">
    <name type="scientific">Roseimicrobium gellanilyticum</name>
    <dbReference type="NCBI Taxonomy" id="748857"/>
    <lineage>
        <taxon>Bacteria</taxon>
        <taxon>Pseudomonadati</taxon>
        <taxon>Verrucomicrobiota</taxon>
        <taxon>Verrucomicrobiia</taxon>
        <taxon>Verrucomicrobiales</taxon>
        <taxon>Verrucomicrobiaceae</taxon>
        <taxon>Roseimicrobium</taxon>
    </lineage>
</organism>
<name>A0A366H8P9_9BACT</name>
<dbReference type="InterPro" id="IPR000504">
    <property type="entry name" value="RRM_dom"/>
</dbReference>
<feature type="region of interest" description="Disordered" evidence="2">
    <location>
        <begin position="68"/>
        <end position="158"/>
    </location>
</feature>
<dbReference type="PROSITE" id="PS50102">
    <property type="entry name" value="RRM"/>
    <property type="match status" value="1"/>
</dbReference>
<dbReference type="PANTHER" id="PTHR48027">
    <property type="entry name" value="HETEROGENEOUS NUCLEAR RIBONUCLEOPROTEIN 87F-RELATED"/>
    <property type="match status" value="1"/>
</dbReference>
<sequence>MNLYVSNLSYNLTDNELRETFERYGAVSHARIILDRETGRSRGFAFVEMPNDEEARAAINGLNNADLGGRPLKVVEARPREERPYTPRPGGGGGGGGGYKGGGGGGGGGGGYKGGGGGGGGYKGGGGGGGGGYRDKDKRGSWDRGKRDGGFGGDDGGW</sequence>
<feature type="compositionally biased region" description="Gly residues" evidence="2">
    <location>
        <begin position="89"/>
        <end position="132"/>
    </location>
</feature>
<keyword evidence="5" id="KW-1185">Reference proteome</keyword>
<protein>
    <submittedName>
        <fullName evidence="4">RNA recognition motif-containing protein</fullName>
    </submittedName>
</protein>
<comment type="caution">
    <text evidence="4">The sequence shown here is derived from an EMBL/GenBank/DDBJ whole genome shotgun (WGS) entry which is preliminary data.</text>
</comment>
<reference evidence="4 5" key="1">
    <citation type="submission" date="2018-06" db="EMBL/GenBank/DDBJ databases">
        <title>Genomic Encyclopedia of Type Strains, Phase IV (KMG-IV): sequencing the most valuable type-strain genomes for metagenomic binning, comparative biology and taxonomic classification.</title>
        <authorList>
            <person name="Goeker M."/>
        </authorList>
    </citation>
    <scope>NUCLEOTIDE SEQUENCE [LARGE SCALE GENOMIC DNA]</scope>
    <source>
        <strain evidence="4 5">DSM 25532</strain>
    </source>
</reference>
<gene>
    <name evidence="4" type="ORF">DES53_113123</name>
</gene>
<evidence type="ECO:0000313" key="5">
    <source>
        <dbReference type="Proteomes" id="UP000253426"/>
    </source>
</evidence>
<dbReference type="OrthoDB" id="9798855at2"/>
<evidence type="ECO:0000313" key="4">
    <source>
        <dbReference type="EMBL" id="RBP37741.1"/>
    </source>
</evidence>
<dbReference type="EMBL" id="QNRR01000013">
    <property type="protein sequence ID" value="RBP37741.1"/>
    <property type="molecule type" value="Genomic_DNA"/>
</dbReference>